<keyword evidence="7 12" id="KW-0418">Kinase</keyword>
<dbReference type="PANTHER" id="PTHR10584">
    <property type="entry name" value="SUGAR KINASE"/>
    <property type="match status" value="1"/>
</dbReference>
<dbReference type="Proteomes" id="UP001363622">
    <property type="component" value="Unassembled WGS sequence"/>
</dbReference>
<dbReference type="Pfam" id="PF00294">
    <property type="entry name" value="PfkB"/>
    <property type="match status" value="1"/>
</dbReference>
<dbReference type="InterPro" id="IPR011611">
    <property type="entry name" value="PfkB_dom"/>
</dbReference>
<comment type="catalytic activity">
    <reaction evidence="12">
        <text>D-ribose + ATP = D-ribose 5-phosphate + ADP + H(+)</text>
        <dbReference type="Rhea" id="RHEA:13697"/>
        <dbReference type="ChEBI" id="CHEBI:15378"/>
        <dbReference type="ChEBI" id="CHEBI:30616"/>
        <dbReference type="ChEBI" id="CHEBI:47013"/>
        <dbReference type="ChEBI" id="CHEBI:78346"/>
        <dbReference type="ChEBI" id="CHEBI:456216"/>
        <dbReference type="EC" id="2.7.1.15"/>
    </reaction>
</comment>
<feature type="binding site" evidence="12">
    <location>
        <position position="321"/>
    </location>
    <ligand>
        <name>ATP</name>
        <dbReference type="ChEBI" id="CHEBI:30616"/>
    </ligand>
</feature>
<evidence type="ECO:0000256" key="9">
    <source>
        <dbReference type="ARBA" id="ARBA00022842"/>
    </source>
</evidence>
<reference evidence="15 16" key="1">
    <citation type="submission" date="2024-04" db="EMBL/GenBank/DDBJ databases">
        <title>Phyllosticta paracitricarpa is synonymous to the EU quarantine fungus P. citricarpa based on phylogenomic analyses.</title>
        <authorList>
            <consortium name="Lawrence Berkeley National Laboratory"/>
            <person name="Van Ingen-Buijs V.A."/>
            <person name="Van Westerhoven A.C."/>
            <person name="Haridas S."/>
            <person name="Skiadas P."/>
            <person name="Martin F."/>
            <person name="Groenewald J.Z."/>
            <person name="Crous P.W."/>
            <person name="Seidl M.F."/>
        </authorList>
    </citation>
    <scope>NUCLEOTIDE SEQUENCE [LARGE SCALE GENOMIC DNA]</scope>
    <source>
        <strain evidence="15 16">CBS 123371</strain>
    </source>
</reference>
<dbReference type="SUPFAM" id="SSF53613">
    <property type="entry name" value="Ribokinase-like"/>
    <property type="match status" value="1"/>
</dbReference>
<comment type="pathway">
    <text evidence="12">Carbohydrate metabolism; D-ribose degradation; D-ribose 5-phosphate from beta-D-ribopyranose: step 2/2.</text>
</comment>
<feature type="binding site" evidence="12">
    <location>
        <begin position="44"/>
        <end position="48"/>
    </location>
    <ligand>
        <name>substrate</name>
    </ligand>
</feature>
<evidence type="ECO:0000256" key="12">
    <source>
        <dbReference type="HAMAP-Rule" id="MF_03215"/>
    </source>
</evidence>
<dbReference type="Gene3D" id="3.40.1190.20">
    <property type="match status" value="1"/>
</dbReference>
<feature type="binding site" evidence="12">
    <location>
        <begin position="287"/>
        <end position="288"/>
    </location>
    <ligand>
        <name>ATP</name>
        <dbReference type="ChEBI" id="CHEBI:30616"/>
    </ligand>
</feature>
<keyword evidence="12" id="KW-0539">Nucleus</keyword>
<evidence type="ECO:0000256" key="13">
    <source>
        <dbReference type="SAM" id="MobiDB-lite"/>
    </source>
</evidence>
<comment type="caution">
    <text evidence="15">The sequence shown here is derived from an EMBL/GenBank/DDBJ whole genome shotgun (WGS) entry which is preliminary data.</text>
</comment>
<comment type="subcellular location">
    <subcellularLocation>
        <location evidence="12">Cytoplasm</location>
    </subcellularLocation>
    <subcellularLocation>
        <location evidence="12">Nucleus</location>
    </subcellularLocation>
</comment>
<evidence type="ECO:0000256" key="11">
    <source>
        <dbReference type="ARBA" id="ARBA00023277"/>
    </source>
</evidence>
<evidence type="ECO:0000313" key="15">
    <source>
        <dbReference type="EMBL" id="KAK7510380.1"/>
    </source>
</evidence>
<feature type="compositionally biased region" description="Low complexity" evidence="13">
    <location>
        <begin position="60"/>
        <end position="79"/>
    </location>
</feature>
<feature type="binding site" evidence="12">
    <location>
        <position position="211"/>
    </location>
    <ligand>
        <name>ATP</name>
        <dbReference type="ChEBI" id="CHEBI:30616"/>
    </ligand>
</feature>
<comment type="subunit">
    <text evidence="12">Homodimer.</text>
</comment>
<comment type="activity regulation">
    <text evidence="12">Activated by a monovalent cation that binds near, but not in, the active site. The most likely occupant of the site in vivo is potassium. Ion binding induces a conformational change that may alter substrate affinity.</text>
</comment>
<evidence type="ECO:0000313" key="16">
    <source>
        <dbReference type="Proteomes" id="UP001363622"/>
    </source>
</evidence>
<sequence length="346" mass="35500">MTTTSSPVIAILGSLNVDLVTRTPRIPAAGETLQATSFNTGHGGKGANQAVACARLSRASPSSSSSSSSSSTSSSSVPSAAEVDVRMIGAIGRDDPFGGPFLAALQRDGLDVARVQQLEGQKTGVAVITVEEGSGENRIMFVPGANASVPREDLLDGDEAVLVMQLEVPMEVVFLNLQAAKKKGIDVIINPAPAIPLSDEVYAGLDHLIVNESEAALLSGRPAEDITPESDLSSVAAEFVQKGVKNVIITLGGAGVFYQTASRDAQGQPGNLIPAKKVKVVDTTAAGDTFVGAYAVAVAKSKASQDAGNPFDIDSAIAFANRAAAFTVQKNGAQDAIPWLNEVGEA</sequence>
<evidence type="ECO:0000256" key="10">
    <source>
        <dbReference type="ARBA" id="ARBA00022958"/>
    </source>
</evidence>
<protein>
    <recommendedName>
        <fullName evidence="3 12">Ribokinase</fullName>
        <shortName evidence="12">RK</shortName>
        <ecNumber evidence="2 12">2.7.1.15</ecNumber>
    </recommendedName>
</protein>
<comment type="caution">
    <text evidence="12">Lacks conserved residue(s) required for the propagation of feature annotation.</text>
</comment>
<dbReference type="EC" id="2.7.1.15" evidence="2 12"/>
<dbReference type="InterPro" id="IPR002173">
    <property type="entry name" value="Carboh/pur_kinase_PfkB_CS"/>
</dbReference>
<feature type="binding site" evidence="12">
    <location>
        <position position="288"/>
    </location>
    <ligand>
        <name>substrate</name>
    </ligand>
</feature>
<feature type="binding site" evidence="12">
    <location>
        <position position="327"/>
    </location>
    <ligand>
        <name>K(+)</name>
        <dbReference type="ChEBI" id="CHEBI:29103"/>
    </ligand>
</feature>
<feature type="binding site" evidence="12">
    <location>
        <position position="284"/>
    </location>
    <ligand>
        <name>K(+)</name>
        <dbReference type="ChEBI" id="CHEBI:29103"/>
    </ligand>
</feature>
<keyword evidence="6 12" id="KW-0547">Nucleotide-binding</keyword>
<keyword evidence="4 12" id="KW-0808">Transferase</keyword>
<keyword evidence="16" id="KW-1185">Reference proteome</keyword>
<accession>A0ABR1K993</accession>
<dbReference type="PRINTS" id="PR00990">
    <property type="entry name" value="RIBOKINASE"/>
</dbReference>
<feature type="binding site" evidence="12">
    <location>
        <position position="330"/>
    </location>
    <ligand>
        <name>K(+)</name>
        <dbReference type="ChEBI" id="CHEBI:29103"/>
    </ligand>
</feature>
<dbReference type="CDD" id="cd01174">
    <property type="entry name" value="ribokinase"/>
    <property type="match status" value="1"/>
</dbReference>
<evidence type="ECO:0000256" key="8">
    <source>
        <dbReference type="ARBA" id="ARBA00022840"/>
    </source>
</evidence>
<feature type="binding site" evidence="12">
    <location>
        <position position="282"/>
    </location>
    <ligand>
        <name>K(+)</name>
        <dbReference type="ChEBI" id="CHEBI:29103"/>
    </ligand>
</feature>
<dbReference type="PANTHER" id="PTHR10584:SF166">
    <property type="entry name" value="RIBOKINASE"/>
    <property type="match status" value="1"/>
</dbReference>
<keyword evidence="12" id="KW-0963">Cytoplasm</keyword>
<dbReference type="InterPro" id="IPR029056">
    <property type="entry name" value="Ribokinase-like"/>
</dbReference>
<name>A0ABR1K993_9PEZI</name>
<organism evidence="15 16">
    <name type="scientific">Phyllosticta citriasiana</name>
    <dbReference type="NCBI Taxonomy" id="595635"/>
    <lineage>
        <taxon>Eukaryota</taxon>
        <taxon>Fungi</taxon>
        <taxon>Dikarya</taxon>
        <taxon>Ascomycota</taxon>
        <taxon>Pezizomycotina</taxon>
        <taxon>Dothideomycetes</taxon>
        <taxon>Dothideomycetes incertae sedis</taxon>
        <taxon>Botryosphaeriales</taxon>
        <taxon>Phyllostictaceae</taxon>
        <taxon>Phyllosticta</taxon>
    </lineage>
</organism>
<comment type="similarity">
    <text evidence="1">Belongs to the carbohydrate kinase pfkB family.</text>
</comment>
<comment type="function">
    <text evidence="12">Catalyzes the phosphorylation of ribose at O-5 in a reaction requiring ATP and magnesium. The resulting D-ribose-5-phosphate can then be used either for sythesis of nucleotides, histidine, and tryptophan, or as a component of the pentose phosphate pathway.</text>
</comment>
<feature type="region of interest" description="Disordered" evidence="13">
    <location>
        <begin position="58"/>
        <end position="79"/>
    </location>
</feature>
<evidence type="ECO:0000256" key="3">
    <source>
        <dbReference type="ARBA" id="ARBA00016943"/>
    </source>
</evidence>
<comment type="similarity">
    <text evidence="12">Belongs to the carbohydrate kinase PfkB family. Ribokinase subfamily.</text>
</comment>
<keyword evidence="11 12" id="KW-0119">Carbohydrate metabolism</keyword>
<dbReference type="HAMAP" id="MF_01987">
    <property type="entry name" value="Ribokinase"/>
    <property type="match status" value="1"/>
</dbReference>
<feature type="binding site" evidence="12">
    <location>
        <begin position="250"/>
        <end position="255"/>
    </location>
    <ligand>
        <name>ATP</name>
        <dbReference type="ChEBI" id="CHEBI:30616"/>
    </ligand>
</feature>
<evidence type="ECO:0000259" key="14">
    <source>
        <dbReference type="Pfam" id="PF00294"/>
    </source>
</evidence>
<keyword evidence="8 12" id="KW-0067">ATP-binding</keyword>
<dbReference type="InterPro" id="IPR011877">
    <property type="entry name" value="Ribokinase"/>
</dbReference>
<proteinExistence type="inferred from homology"/>
<gene>
    <name evidence="15" type="ORF">IWZ03DRAFT_396682</name>
</gene>
<dbReference type="EMBL" id="JBBPHU010000014">
    <property type="protein sequence ID" value="KAK7510380.1"/>
    <property type="molecule type" value="Genomic_DNA"/>
</dbReference>
<feature type="active site" description="Proton acceptor" evidence="12">
    <location>
        <position position="288"/>
    </location>
</feature>
<keyword evidence="10 12" id="KW-0630">Potassium</keyword>
<evidence type="ECO:0000256" key="7">
    <source>
        <dbReference type="ARBA" id="ARBA00022777"/>
    </source>
</evidence>
<dbReference type="PROSITE" id="PS00584">
    <property type="entry name" value="PFKB_KINASES_2"/>
    <property type="match status" value="1"/>
</dbReference>
<keyword evidence="9 12" id="KW-0460">Magnesium</keyword>
<evidence type="ECO:0000256" key="1">
    <source>
        <dbReference type="ARBA" id="ARBA00005380"/>
    </source>
</evidence>
<keyword evidence="5 12" id="KW-0479">Metal-binding</keyword>
<evidence type="ECO:0000256" key="4">
    <source>
        <dbReference type="ARBA" id="ARBA00022679"/>
    </source>
</evidence>
<feature type="binding site" evidence="12">
    <location>
        <position position="332"/>
    </location>
    <ligand>
        <name>K(+)</name>
        <dbReference type="ChEBI" id="CHEBI:29103"/>
    </ligand>
</feature>
<feature type="binding site" evidence="12">
    <location>
        <position position="167"/>
    </location>
    <ligand>
        <name>substrate</name>
    </ligand>
</feature>
<feature type="binding site" evidence="12">
    <location>
        <begin position="16"/>
        <end position="18"/>
    </location>
    <ligand>
        <name>substrate</name>
    </ligand>
</feature>
<dbReference type="InterPro" id="IPR002139">
    <property type="entry name" value="Ribo/fructo_kinase"/>
</dbReference>
<comment type="cofactor">
    <cofactor evidence="12">
        <name>Mg(2+)</name>
        <dbReference type="ChEBI" id="CHEBI:18420"/>
    </cofactor>
    <text evidence="12">Requires a divalent cation, most likely magnesium in vivo, as an electrophilic catalyst to aid phosphoryl group transfer. It is the chelate of the metal and the nucleotide that is the actual substrate.</text>
</comment>
<feature type="domain" description="Carbohydrate kinase PfkB" evidence="14">
    <location>
        <begin position="9"/>
        <end position="339"/>
    </location>
</feature>
<evidence type="ECO:0000256" key="6">
    <source>
        <dbReference type="ARBA" id="ARBA00022741"/>
    </source>
</evidence>
<evidence type="ECO:0000256" key="5">
    <source>
        <dbReference type="ARBA" id="ARBA00022723"/>
    </source>
</evidence>
<evidence type="ECO:0000256" key="2">
    <source>
        <dbReference type="ARBA" id="ARBA00012035"/>
    </source>
</evidence>